<proteinExistence type="predicted"/>
<sequence>MILIDHKAYGRGGTLPGRIMPVNGRMSYDQMLQALDHTDVHVTEDVIRDEHLTGVYDEDLKTILIDSRMTNVQKRCTLVHELVHWKHGDQGCSSWLGQHEENRAQQETALLLISPDAYRRAEHECDADPYSMACQLDVTMFVLNTYQRMLHNGLCGCS</sequence>
<accession>A0A2U2NC03</accession>
<comment type="caution">
    <text evidence="2">The sequence shown here is derived from an EMBL/GenBank/DDBJ whole genome shotgun (WGS) entry which is preliminary data.</text>
</comment>
<keyword evidence="3" id="KW-1185">Reference proteome</keyword>
<dbReference type="Pfam" id="PF06114">
    <property type="entry name" value="Peptidase_M78"/>
    <property type="match status" value="1"/>
</dbReference>
<gene>
    <name evidence="2" type="ORF">DF196_01875</name>
</gene>
<name>A0A2U2NC03_9BIFI</name>
<dbReference type="InterPro" id="IPR010359">
    <property type="entry name" value="IrrE_HExxH"/>
</dbReference>
<feature type="domain" description="IrrE N-terminal-like" evidence="1">
    <location>
        <begin position="38"/>
        <end position="102"/>
    </location>
</feature>
<dbReference type="Gene3D" id="1.10.10.2910">
    <property type="match status" value="1"/>
</dbReference>
<dbReference type="OrthoDB" id="4727201at2"/>
<organism evidence="2 3">
    <name type="scientific">Bifidobacterium callitrichidarum</name>
    <dbReference type="NCBI Taxonomy" id="2052941"/>
    <lineage>
        <taxon>Bacteria</taxon>
        <taxon>Bacillati</taxon>
        <taxon>Actinomycetota</taxon>
        <taxon>Actinomycetes</taxon>
        <taxon>Bifidobacteriales</taxon>
        <taxon>Bifidobacteriaceae</taxon>
        <taxon>Bifidobacterium</taxon>
    </lineage>
</organism>
<dbReference type="Proteomes" id="UP000245876">
    <property type="component" value="Unassembled WGS sequence"/>
</dbReference>
<reference evidence="2 3" key="1">
    <citation type="journal article" date="2018" name="Int. J. Syst. Evol. Microbiol.">
        <title>Bifidobacterium callitrichidarum sp. nov. from the faeces of the emperor tamarin (Saguinus imperator).</title>
        <authorList>
            <person name="Modesto M."/>
            <person name="Michelini S."/>
            <person name="Sansosti M.C."/>
            <person name="De Filippo C."/>
            <person name="Cavalieri D."/>
            <person name="Qvirist L."/>
            <person name="Andlid T."/>
            <person name="Spiezio C."/>
            <person name="Sandri C."/>
            <person name="Pascarelli S."/>
            <person name="Sgorbati B."/>
            <person name="Mattarelli P."/>
        </authorList>
    </citation>
    <scope>NUCLEOTIDE SEQUENCE [LARGE SCALE GENOMIC DNA]</scope>
    <source>
        <strain evidence="2 3">TRI 5</strain>
    </source>
</reference>
<evidence type="ECO:0000259" key="1">
    <source>
        <dbReference type="Pfam" id="PF06114"/>
    </source>
</evidence>
<evidence type="ECO:0000313" key="2">
    <source>
        <dbReference type="EMBL" id="PWG66675.1"/>
    </source>
</evidence>
<dbReference type="AlphaFoldDB" id="A0A2U2NC03"/>
<dbReference type="RefSeq" id="WP_109056244.1">
    <property type="nucleotide sequence ID" value="NZ_QFFM01000003.1"/>
</dbReference>
<dbReference type="EMBL" id="QFFM01000003">
    <property type="protein sequence ID" value="PWG66675.1"/>
    <property type="molecule type" value="Genomic_DNA"/>
</dbReference>
<protein>
    <recommendedName>
        <fullName evidence="1">IrrE N-terminal-like domain-containing protein</fullName>
    </recommendedName>
</protein>
<evidence type="ECO:0000313" key="3">
    <source>
        <dbReference type="Proteomes" id="UP000245876"/>
    </source>
</evidence>